<reference evidence="1 2" key="1">
    <citation type="journal article" date="2011" name="Stand. Genomic Sci.">
        <title>Complete genome sequence of the gliding, heparinolytic Pedobacter saltans type strain (113).</title>
        <authorList>
            <person name="Liolios K."/>
            <person name="Sikorski J."/>
            <person name="Lu M."/>
            <person name="Nolan M."/>
            <person name="Lapidus A."/>
            <person name="Lucas S."/>
            <person name="Hammon N."/>
            <person name="Deshpande S."/>
            <person name="Cheng J.F."/>
            <person name="Tapia R."/>
            <person name="Han C."/>
            <person name="Goodwin L."/>
            <person name="Pitluck S."/>
            <person name="Huntemann M."/>
            <person name="Ivanova N."/>
            <person name="Pagani I."/>
            <person name="Mavromatis K."/>
            <person name="Ovchinikova G."/>
            <person name="Pati A."/>
            <person name="Chen A."/>
            <person name="Palaniappan K."/>
            <person name="Land M."/>
            <person name="Hauser L."/>
            <person name="Brambilla E.M."/>
            <person name="Kotsyurbenko O."/>
            <person name="Rohde M."/>
            <person name="Tindall B.J."/>
            <person name="Abt B."/>
            <person name="Goker M."/>
            <person name="Detter J.C."/>
            <person name="Woyke T."/>
            <person name="Bristow J."/>
            <person name="Eisen J.A."/>
            <person name="Markowitz V."/>
            <person name="Hugenholtz P."/>
            <person name="Klenk H.P."/>
            <person name="Kyrpides N.C."/>
        </authorList>
    </citation>
    <scope>NUCLEOTIDE SEQUENCE [LARGE SCALE GENOMIC DNA]</scope>
    <source>
        <strain evidence="2">ATCC 51119 / DSM 12145 / JCM 21818 / LMG 10337 / NBRC 100064 / NCIMB 13643</strain>
    </source>
</reference>
<organism evidence="1 2">
    <name type="scientific">Pseudopedobacter saltans (strain ATCC 51119 / DSM 12145 / JCM 21818 / CCUG 39354 / LMG 10337 / NBRC 100064 / NCIMB 13643)</name>
    <name type="common">Pedobacter saltans</name>
    <dbReference type="NCBI Taxonomy" id="762903"/>
    <lineage>
        <taxon>Bacteria</taxon>
        <taxon>Pseudomonadati</taxon>
        <taxon>Bacteroidota</taxon>
        <taxon>Sphingobacteriia</taxon>
        <taxon>Sphingobacteriales</taxon>
        <taxon>Sphingobacteriaceae</taxon>
        <taxon>Pseudopedobacter</taxon>
    </lineage>
</organism>
<dbReference type="EMBL" id="CP002545">
    <property type="protein sequence ID" value="ADY51454.1"/>
    <property type="molecule type" value="Genomic_DNA"/>
</dbReference>
<accession>F0SA77</accession>
<dbReference type="HOGENOM" id="CLU_2882578_0_0_10"/>
<keyword evidence="2" id="KW-1185">Reference proteome</keyword>
<evidence type="ECO:0000313" key="2">
    <source>
        <dbReference type="Proteomes" id="UP000000310"/>
    </source>
</evidence>
<dbReference type="AlphaFoldDB" id="F0SA77"/>
<name>F0SA77_PSESL</name>
<dbReference type="RefSeq" id="WP_013631954.1">
    <property type="nucleotide sequence ID" value="NC_015177.1"/>
</dbReference>
<evidence type="ECO:0000313" key="1">
    <source>
        <dbReference type="EMBL" id="ADY51454.1"/>
    </source>
</evidence>
<gene>
    <name evidence="1" type="ordered locus">Pedsa_0882</name>
</gene>
<dbReference type="KEGG" id="psn:Pedsa_0882"/>
<protein>
    <submittedName>
        <fullName evidence="1">Uncharacterized protein</fullName>
    </submittedName>
</protein>
<dbReference type="Proteomes" id="UP000000310">
    <property type="component" value="Chromosome"/>
</dbReference>
<reference evidence="2" key="2">
    <citation type="submission" date="2011-02" db="EMBL/GenBank/DDBJ databases">
        <title>The complete genome of Pedobacter saltans DSM 12145.</title>
        <authorList>
            <consortium name="US DOE Joint Genome Institute (JGI-PGF)"/>
            <person name="Lucas S."/>
            <person name="Copeland A."/>
            <person name="Lapidus A."/>
            <person name="Bruce D."/>
            <person name="Goodwin L."/>
            <person name="Pitluck S."/>
            <person name="Kyrpides N."/>
            <person name="Mavromatis K."/>
            <person name="Pagani I."/>
            <person name="Ivanova N."/>
            <person name="Ovchinnikova G."/>
            <person name="Lu M."/>
            <person name="Detter J.C."/>
            <person name="Han C."/>
            <person name="Land M."/>
            <person name="Hauser L."/>
            <person name="Markowitz V."/>
            <person name="Cheng J.-F."/>
            <person name="Hugenholtz P."/>
            <person name="Woyke T."/>
            <person name="Wu D."/>
            <person name="Tindall B."/>
            <person name="Pomrenke H.G."/>
            <person name="Brambilla E."/>
            <person name="Klenk H.-P."/>
            <person name="Eisen J.A."/>
        </authorList>
    </citation>
    <scope>NUCLEOTIDE SEQUENCE [LARGE SCALE GENOMIC DNA]</scope>
    <source>
        <strain evidence="2">ATCC 51119 / DSM 12145 / JCM 21818 / LMG 10337 / NBRC 100064 / NCIMB 13643</strain>
    </source>
</reference>
<sequence>MSVQVKTIFGKEYHLQESSENADLINKIADNWKRIGHSIARYKDKKNKQLIHLYASRFKTRSF</sequence>
<proteinExistence type="predicted"/>
<dbReference type="STRING" id="762903.Pedsa_0882"/>